<dbReference type="GO" id="GO:0015233">
    <property type="term" value="F:pantothenate transmembrane transporter activity"/>
    <property type="evidence" value="ECO:0007669"/>
    <property type="project" value="TreeGrafter"/>
</dbReference>
<feature type="transmembrane region" description="Helical" evidence="7">
    <location>
        <begin position="183"/>
        <end position="203"/>
    </location>
</feature>
<dbReference type="PANTHER" id="PTHR43791">
    <property type="entry name" value="PERMEASE-RELATED"/>
    <property type="match status" value="1"/>
</dbReference>
<comment type="subcellular location">
    <subcellularLocation>
        <location evidence="1">Membrane</location>
        <topology evidence="1">Multi-pass membrane protein</topology>
    </subcellularLocation>
</comment>
<evidence type="ECO:0000313" key="8">
    <source>
        <dbReference type="EMBL" id="KAF5321255.1"/>
    </source>
</evidence>
<proteinExistence type="predicted"/>
<feature type="transmembrane region" description="Helical" evidence="7">
    <location>
        <begin position="42"/>
        <end position="64"/>
    </location>
</feature>
<keyword evidence="3 7" id="KW-0812">Transmembrane</keyword>
<dbReference type="GO" id="GO:0098717">
    <property type="term" value="P:pantothenate import across plasma membrane"/>
    <property type="evidence" value="ECO:0007669"/>
    <property type="project" value="TreeGrafter"/>
</dbReference>
<evidence type="ECO:0000256" key="1">
    <source>
        <dbReference type="ARBA" id="ARBA00004141"/>
    </source>
</evidence>
<evidence type="ECO:0000256" key="3">
    <source>
        <dbReference type="ARBA" id="ARBA00022692"/>
    </source>
</evidence>
<protein>
    <recommendedName>
        <fullName evidence="10">Major facilitator superfamily (MFS) profile domain-containing protein</fullName>
    </recommendedName>
</protein>
<sequence length="337" mass="37803">MSSASGQGSLQAPGWQARYRFSGILQGVVFRNLNGVGGRSGWRWLFIIDGIITLPIAFYGFLVFPDLPQTTRAFYLSEEERTLAYERLDEKPEHGHGKRAFSWAAVRRVFTSWRWYACTLLFGISGETECIGSNNIMGQWMKAIGGFTVEQIDFYPSGLTSVAIASTLVCATVTDRTQVRWPVLVYMSVACIISAICLLVWKAPVGLKFFAFYLSGASYAGQATTFAWANQICSNDDFERAIVLASMNVCNGAINAWWSLVFYPATDAPRFRKGMIAMICVCVATLGITWVVYTLERREWRRGLKQIQKDRKLEEDGSRIEETKGEHLEKQAQGPNV</sequence>
<dbReference type="Gene3D" id="1.20.1250.20">
    <property type="entry name" value="MFS general substrate transporter like domains"/>
    <property type="match status" value="1"/>
</dbReference>
<keyword evidence="5 7" id="KW-0472">Membrane</keyword>
<dbReference type="OrthoDB" id="3639251at2759"/>
<keyword evidence="4 7" id="KW-1133">Transmembrane helix</keyword>
<accession>A0A8H5BDJ5</accession>
<evidence type="ECO:0000256" key="2">
    <source>
        <dbReference type="ARBA" id="ARBA00022448"/>
    </source>
</evidence>
<dbReference type="EMBL" id="JAACJJ010000028">
    <property type="protein sequence ID" value="KAF5321255.1"/>
    <property type="molecule type" value="Genomic_DNA"/>
</dbReference>
<name>A0A8H5BDJ5_9AGAR</name>
<evidence type="ECO:0000256" key="7">
    <source>
        <dbReference type="SAM" id="Phobius"/>
    </source>
</evidence>
<evidence type="ECO:0000256" key="4">
    <source>
        <dbReference type="ARBA" id="ARBA00022989"/>
    </source>
</evidence>
<dbReference type="FunFam" id="1.20.1250.20:FF:000386">
    <property type="entry name" value="MFS general substrate transporter"/>
    <property type="match status" value="1"/>
</dbReference>
<dbReference type="InterPro" id="IPR036259">
    <property type="entry name" value="MFS_trans_sf"/>
</dbReference>
<keyword evidence="2" id="KW-0813">Transport</keyword>
<dbReference type="AlphaFoldDB" id="A0A8H5BDJ5"/>
<feature type="transmembrane region" description="Helical" evidence="7">
    <location>
        <begin position="209"/>
        <end position="229"/>
    </location>
</feature>
<gene>
    <name evidence="8" type="ORF">D9619_000758</name>
</gene>
<evidence type="ECO:0000256" key="6">
    <source>
        <dbReference type="SAM" id="MobiDB-lite"/>
    </source>
</evidence>
<feature type="region of interest" description="Disordered" evidence="6">
    <location>
        <begin position="310"/>
        <end position="337"/>
    </location>
</feature>
<dbReference type="InterPro" id="IPR011701">
    <property type="entry name" value="MFS"/>
</dbReference>
<comment type="caution">
    <text evidence="8">The sequence shown here is derived from an EMBL/GenBank/DDBJ whole genome shotgun (WGS) entry which is preliminary data.</text>
</comment>
<evidence type="ECO:0000313" key="9">
    <source>
        <dbReference type="Proteomes" id="UP000567179"/>
    </source>
</evidence>
<dbReference type="Proteomes" id="UP000567179">
    <property type="component" value="Unassembled WGS sequence"/>
</dbReference>
<keyword evidence="9" id="KW-1185">Reference proteome</keyword>
<feature type="compositionally biased region" description="Basic and acidic residues" evidence="6">
    <location>
        <begin position="310"/>
        <end position="330"/>
    </location>
</feature>
<feature type="transmembrane region" description="Helical" evidence="7">
    <location>
        <begin position="241"/>
        <end position="263"/>
    </location>
</feature>
<dbReference type="Pfam" id="PF07690">
    <property type="entry name" value="MFS_1"/>
    <property type="match status" value="1"/>
</dbReference>
<organism evidence="8 9">
    <name type="scientific">Psilocybe cf. subviscida</name>
    <dbReference type="NCBI Taxonomy" id="2480587"/>
    <lineage>
        <taxon>Eukaryota</taxon>
        <taxon>Fungi</taxon>
        <taxon>Dikarya</taxon>
        <taxon>Basidiomycota</taxon>
        <taxon>Agaricomycotina</taxon>
        <taxon>Agaricomycetes</taxon>
        <taxon>Agaricomycetidae</taxon>
        <taxon>Agaricales</taxon>
        <taxon>Agaricineae</taxon>
        <taxon>Strophariaceae</taxon>
        <taxon>Psilocybe</taxon>
    </lineage>
</organism>
<feature type="transmembrane region" description="Helical" evidence="7">
    <location>
        <begin position="275"/>
        <end position="295"/>
    </location>
</feature>
<dbReference type="SUPFAM" id="SSF103473">
    <property type="entry name" value="MFS general substrate transporter"/>
    <property type="match status" value="1"/>
</dbReference>
<dbReference type="GO" id="GO:0005886">
    <property type="term" value="C:plasma membrane"/>
    <property type="evidence" value="ECO:0007669"/>
    <property type="project" value="TreeGrafter"/>
</dbReference>
<dbReference type="PANTHER" id="PTHR43791:SF4">
    <property type="entry name" value="PANTOTHENATE TRANSPORTER FEN2"/>
    <property type="match status" value="1"/>
</dbReference>
<reference evidence="8 9" key="1">
    <citation type="journal article" date="2020" name="ISME J.">
        <title>Uncovering the hidden diversity of litter-decomposition mechanisms in mushroom-forming fungi.</title>
        <authorList>
            <person name="Floudas D."/>
            <person name="Bentzer J."/>
            <person name="Ahren D."/>
            <person name="Johansson T."/>
            <person name="Persson P."/>
            <person name="Tunlid A."/>
        </authorList>
    </citation>
    <scope>NUCLEOTIDE SEQUENCE [LARGE SCALE GENOMIC DNA]</scope>
    <source>
        <strain evidence="8 9">CBS 101986</strain>
    </source>
</reference>
<evidence type="ECO:0008006" key="10">
    <source>
        <dbReference type="Google" id="ProtNLM"/>
    </source>
</evidence>
<evidence type="ECO:0000256" key="5">
    <source>
        <dbReference type="ARBA" id="ARBA00023136"/>
    </source>
</evidence>